<proteinExistence type="predicted"/>
<dbReference type="EMBL" id="UOET01000298">
    <property type="protein sequence ID" value="VAW28926.1"/>
    <property type="molecule type" value="Genomic_DNA"/>
</dbReference>
<dbReference type="Pfam" id="PF25594">
    <property type="entry name" value="GldB_lipo"/>
    <property type="match status" value="1"/>
</dbReference>
<dbReference type="PROSITE" id="PS51257">
    <property type="entry name" value="PROKAR_LIPOPROTEIN"/>
    <property type="match status" value="1"/>
</dbReference>
<gene>
    <name evidence="1" type="ORF">MNBD_BACTEROID07-10</name>
</gene>
<protein>
    <recommendedName>
        <fullName evidence="2">GldB</fullName>
    </recommendedName>
</protein>
<organism evidence="1">
    <name type="scientific">hydrothermal vent metagenome</name>
    <dbReference type="NCBI Taxonomy" id="652676"/>
    <lineage>
        <taxon>unclassified sequences</taxon>
        <taxon>metagenomes</taxon>
        <taxon>ecological metagenomes</taxon>
    </lineage>
</organism>
<name>A0A3B0VA99_9ZZZZ</name>
<reference evidence="1" key="1">
    <citation type="submission" date="2018-06" db="EMBL/GenBank/DDBJ databases">
        <authorList>
            <person name="Zhirakovskaya E."/>
        </authorList>
    </citation>
    <scope>NUCLEOTIDE SEQUENCE</scope>
</reference>
<evidence type="ECO:0008006" key="2">
    <source>
        <dbReference type="Google" id="ProtNLM"/>
    </source>
</evidence>
<dbReference type="AlphaFoldDB" id="A0A3B0VA99"/>
<dbReference type="InterPro" id="IPR019853">
    <property type="entry name" value="GldB-like"/>
</dbReference>
<accession>A0A3B0VA99</accession>
<evidence type="ECO:0000313" key="1">
    <source>
        <dbReference type="EMBL" id="VAW28926.1"/>
    </source>
</evidence>
<sequence>MKKQLFFSFFLLIFLSVTLFSCSHTNRDVPVVPKSKLPKVQLKIHRYGKVLFSLDMKDLQAGLKKIKPEFLPFLNADLNDTANVNQLYRYVADTQIQYVYHKTMKVFPNLNREQQQLQSAFAHLKYYYPSFSIPRVYSYISDLYYEQPVMKQRNSVVIALDDYLGEKFPLYIDLNIPQYHRRCMTKKNMAVDVVRTIYRRDFQQNIRPKTLLDNMMEAGKELYFLDAMLPAVPDTLKICYTQKQLKWMQRNKKEVWAVMVKNRFLYSTNYMLINKMTQPGPFSDGYSHASPPAMAKWFGWQMVRKYMREHPKMTIPKLLKIKDAQTLLEDSGYKP</sequence>